<dbReference type="InterPro" id="IPR003772">
    <property type="entry name" value="YceD"/>
</dbReference>
<sequence length="179" mass="18307">MQHSASQGFSRKFDLARLAGKPETITVTASPEECAAVAAAFALPAIASLGGKIRLSRMPNGRVAARLDLAARVTQVCVVTLDPFEQNIAERTALVIMPSAGGETEPEDTLIADLDSPDEIVVDGTIVDLGALVAEQLALALDPYPRKPGAELPGLAAAPGEAAFAALAALKGLGKAPGK</sequence>
<comment type="caution">
    <text evidence="1">The sequence shown here is derived from an EMBL/GenBank/DDBJ whole genome shotgun (WGS) entry which is preliminary data.</text>
</comment>
<dbReference type="RefSeq" id="WP_235704489.1">
    <property type="nucleotide sequence ID" value="NZ_JAKGBZ010000020.1"/>
</dbReference>
<organism evidence="1 2">
    <name type="scientific">Acidiphilium iwatense</name>
    <dbReference type="NCBI Taxonomy" id="768198"/>
    <lineage>
        <taxon>Bacteria</taxon>
        <taxon>Pseudomonadati</taxon>
        <taxon>Pseudomonadota</taxon>
        <taxon>Alphaproteobacteria</taxon>
        <taxon>Acetobacterales</taxon>
        <taxon>Acidocellaceae</taxon>
        <taxon>Acidiphilium</taxon>
    </lineage>
</organism>
<evidence type="ECO:0000313" key="2">
    <source>
        <dbReference type="Proteomes" id="UP001521209"/>
    </source>
</evidence>
<gene>
    <name evidence="1" type="ORF">L2A60_11330</name>
</gene>
<proteinExistence type="predicted"/>
<dbReference type="Pfam" id="PF02620">
    <property type="entry name" value="YceD"/>
    <property type="match status" value="1"/>
</dbReference>
<name>A0ABS9DX01_9PROT</name>
<reference evidence="1 2" key="1">
    <citation type="submission" date="2022-01" db="EMBL/GenBank/DDBJ databases">
        <authorList>
            <person name="Won M."/>
            <person name="Kim S.-J."/>
            <person name="Kwon S.-W."/>
        </authorList>
    </citation>
    <scope>NUCLEOTIDE SEQUENCE [LARGE SCALE GENOMIC DNA]</scope>
    <source>
        <strain evidence="1 2">KCTC 23505</strain>
    </source>
</reference>
<evidence type="ECO:0000313" key="1">
    <source>
        <dbReference type="EMBL" id="MCF3947266.1"/>
    </source>
</evidence>
<protein>
    <submittedName>
        <fullName evidence="1">DUF177 domain-containing protein</fullName>
    </submittedName>
</protein>
<accession>A0ABS9DX01</accession>
<dbReference type="Proteomes" id="UP001521209">
    <property type="component" value="Unassembled WGS sequence"/>
</dbReference>
<keyword evidence="2" id="KW-1185">Reference proteome</keyword>
<dbReference type="EMBL" id="JAKGBZ010000020">
    <property type="protein sequence ID" value="MCF3947266.1"/>
    <property type="molecule type" value="Genomic_DNA"/>
</dbReference>